<evidence type="ECO:0000256" key="1">
    <source>
        <dbReference type="ARBA" id="ARBA00003195"/>
    </source>
</evidence>
<dbReference type="GO" id="GO:0006120">
    <property type="term" value="P:mitochondrial electron transport, NADH to ubiquinone"/>
    <property type="evidence" value="ECO:0007669"/>
    <property type="project" value="TreeGrafter"/>
</dbReference>
<reference evidence="16 17" key="1">
    <citation type="submission" date="2020-02" db="EMBL/GenBank/DDBJ databases">
        <authorList>
            <person name="Ferguson B K."/>
        </authorList>
    </citation>
    <scope>NUCLEOTIDE SEQUENCE [LARGE SCALE GENOMIC DNA]</scope>
</reference>
<comment type="function">
    <text evidence="1">Accessory subunit of the mitochondrial membrane respiratory chain NADH dehydrogenase (Complex I), that is believed not to be involved in catalysis. Complex I functions in the transfer of electrons from NADH to the respiratory chain. The immediate electron acceptor for the enzyme is believed to be ubiquinone.</text>
</comment>
<evidence type="ECO:0000256" key="2">
    <source>
        <dbReference type="ARBA" id="ARBA00004443"/>
    </source>
</evidence>
<sequence length="79" mass="8774">MAGIIRPRATLFMRLGGFEPTTRSSLTRSHTSPLRFGDYYSPRTQPPPDVPGGPAHVLSNNYYYSRDGRRDVAPPQNPG</sequence>
<evidence type="ECO:0000256" key="6">
    <source>
        <dbReference type="ARBA" id="ARBA00022448"/>
    </source>
</evidence>
<keyword evidence="11" id="KW-0496">Mitochondrion</keyword>
<keyword evidence="6" id="KW-0813">Transport</keyword>
<dbReference type="EMBL" id="CADCXU010023052">
    <property type="protein sequence ID" value="CAB0010536.1"/>
    <property type="molecule type" value="Genomic_DNA"/>
</dbReference>
<evidence type="ECO:0000256" key="11">
    <source>
        <dbReference type="ARBA" id="ARBA00023128"/>
    </source>
</evidence>
<name>A0A6H5H443_9HEMI</name>
<evidence type="ECO:0000256" key="7">
    <source>
        <dbReference type="ARBA" id="ARBA00022660"/>
    </source>
</evidence>
<evidence type="ECO:0000256" key="14">
    <source>
        <dbReference type="ARBA" id="ARBA00033401"/>
    </source>
</evidence>
<evidence type="ECO:0000256" key="8">
    <source>
        <dbReference type="ARBA" id="ARBA00022792"/>
    </source>
</evidence>
<comment type="similarity">
    <text evidence="3">Belongs to the complex I NDUFA7 subunit family.</text>
</comment>
<comment type="subunit">
    <text evidence="4">Complex I is composed of 45 different subunits.</text>
</comment>
<evidence type="ECO:0000313" key="16">
    <source>
        <dbReference type="EMBL" id="CAB0010536.1"/>
    </source>
</evidence>
<dbReference type="PANTHER" id="PTHR12485">
    <property type="entry name" value="NADH-UBIQUINONE OXIDOREDUCTASE SUBUNIT B"/>
    <property type="match status" value="1"/>
</dbReference>
<dbReference type="Proteomes" id="UP000479000">
    <property type="component" value="Unassembled WGS sequence"/>
</dbReference>
<evidence type="ECO:0000256" key="10">
    <source>
        <dbReference type="ARBA" id="ARBA00022990"/>
    </source>
</evidence>
<comment type="subcellular location">
    <subcellularLocation>
        <location evidence="2">Mitochondrion inner membrane</location>
        <topology evidence="2">Peripheral membrane protein</topology>
        <orientation evidence="2">Matrix side</orientation>
    </subcellularLocation>
</comment>
<feature type="region of interest" description="Disordered" evidence="15">
    <location>
        <begin position="17"/>
        <end position="79"/>
    </location>
</feature>
<evidence type="ECO:0000256" key="9">
    <source>
        <dbReference type="ARBA" id="ARBA00022982"/>
    </source>
</evidence>
<keyword evidence="12" id="KW-0472">Membrane</keyword>
<dbReference type="Pfam" id="PF07347">
    <property type="entry name" value="CI-B14_5a"/>
    <property type="match status" value="1"/>
</dbReference>
<keyword evidence="17" id="KW-1185">Reference proteome</keyword>
<evidence type="ECO:0000256" key="12">
    <source>
        <dbReference type="ARBA" id="ARBA00023136"/>
    </source>
</evidence>
<keyword evidence="9" id="KW-0249">Electron transport</keyword>
<evidence type="ECO:0000313" key="17">
    <source>
        <dbReference type="Proteomes" id="UP000479000"/>
    </source>
</evidence>
<accession>A0A6H5H443</accession>
<dbReference type="PANTHER" id="PTHR12485:SF1">
    <property type="entry name" value="NADH DEHYDROGENASE [UBIQUINONE] 1 ALPHA SUBCOMPLEX SUBUNIT 7"/>
    <property type="match status" value="1"/>
</dbReference>
<dbReference type="AlphaFoldDB" id="A0A6H5H443"/>
<organism evidence="16 17">
    <name type="scientific">Nesidiocoris tenuis</name>
    <dbReference type="NCBI Taxonomy" id="355587"/>
    <lineage>
        <taxon>Eukaryota</taxon>
        <taxon>Metazoa</taxon>
        <taxon>Ecdysozoa</taxon>
        <taxon>Arthropoda</taxon>
        <taxon>Hexapoda</taxon>
        <taxon>Insecta</taxon>
        <taxon>Pterygota</taxon>
        <taxon>Neoptera</taxon>
        <taxon>Paraneoptera</taxon>
        <taxon>Hemiptera</taxon>
        <taxon>Heteroptera</taxon>
        <taxon>Panheteroptera</taxon>
        <taxon>Cimicomorpha</taxon>
        <taxon>Miridae</taxon>
        <taxon>Dicyphina</taxon>
        <taxon>Nesidiocoris</taxon>
    </lineage>
</organism>
<dbReference type="GO" id="GO:0005743">
    <property type="term" value="C:mitochondrial inner membrane"/>
    <property type="evidence" value="ECO:0007669"/>
    <property type="project" value="UniProtKB-SubCell"/>
</dbReference>
<keyword evidence="7" id="KW-0679">Respiratory chain</keyword>
<keyword evidence="8" id="KW-0999">Mitochondrion inner membrane</keyword>
<keyword evidence="10" id="KW-0007">Acetylation</keyword>
<dbReference type="InterPro" id="IPR009947">
    <property type="entry name" value="NDUA7"/>
</dbReference>
<evidence type="ECO:0000256" key="5">
    <source>
        <dbReference type="ARBA" id="ARBA00016383"/>
    </source>
</evidence>
<evidence type="ECO:0000256" key="15">
    <source>
        <dbReference type="SAM" id="MobiDB-lite"/>
    </source>
</evidence>
<protein>
    <recommendedName>
        <fullName evidence="5">NADH dehydrogenase [ubiquinone] 1 alpha subcomplex subunit 7</fullName>
    </recommendedName>
    <alternativeName>
        <fullName evidence="14">Complex I-B14.5a</fullName>
    </alternativeName>
    <alternativeName>
        <fullName evidence="13">NADH-ubiquinone oxidoreductase subunit B14.5a</fullName>
    </alternativeName>
</protein>
<evidence type="ECO:0000256" key="4">
    <source>
        <dbReference type="ARBA" id="ARBA00011533"/>
    </source>
</evidence>
<gene>
    <name evidence="16" type="ORF">NTEN_LOCUS15577</name>
</gene>
<evidence type="ECO:0000256" key="13">
    <source>
        <dbReference type="ARBA" id="ARBA00030360"/>
    </source>
</evidence>
<dbReference type="OrthoDB" id="10063829at2759"/>
<evidence type="ECO:0000256" key="3">
    <source>
        <dbReference type="ARBA" id="ARBA00005482"/>
    </source>
</evidence>
<proteinExistence type="inferred from homology"/>
<feature type="compositionally biased region" description="Low complexity" evidence="15">
    <location>
        <begin position="20"/>
        <end position="35"/>
    </location>
</feature>